<accession>A0A6A6DPA1</accession>
<gene>
    <name evidence="3" type="ORF">K469DRAFT_713845</name>
</gene>
<proteinExistence type="predicted"/>
<reference evidence="3" key="1">
    <citation type="journal article" date="2020" name="Stud. Mycol.">
        <title>101 Dothideomycetes genomes: a test case for predicting lifestyles and emergence of pathogens.</title>
        <authorList>
            <person name="Haridas S."/>
            <person name="Albert R."/>
            <person name="Binder M."/>
            <person name="Bloem J."/>
            <person name="Labutti K."/>
            <person name="Salamov A."/>
            <person name="Andreopoulos B."/>
            <person name="Baker S."/>
            <person name="Barry K."/>
            <person name="Bills G."/>
            <person name="Bluhm B."/>
            <person name="Cannon C."/>
            <person name="Castanera R."/>
            <person name="Culley D."/>
            <person name="Daum C."/>
            <person name="Ezra D."/>
            <person name="Gonzalez J."/>
            <person name="Henrissat B."/>
            <person name="Kuo A."/>
            <person name="Liang C."/>
            <person name="Lipzen A."/>
            <person name="Lutzoni F."/>
            <person name="Magnuson J."/>
            <person name="Mondo S."/>
            <person name="Nolan M."/>
            <person name="Ohm R."/>
            <person name="Pangilinan J."/>
            <person name="Park H.-J."/>
            <person name="Ramirez L."/>
            <person name="Alfaro M."/>
            <person name="Sun H."/>
            <person name="Tritt A."/>
            <person name="Yoshinaga Y."/>
            <person name="Zwiers L.-H."/>
            <person name="Turgeon B."/>
            <person name="Goodwin S."/>
            <person name="Spatafora J."/>
            <person name="Crous P."/>
            <person name="Grigoriev I."/>
        </authorList>
    </citation>
    <scope>NUCLEOTIDE SEQUENCE</scope>
    <source>
        <strain evidence="3">CBS 207.26</strain>
    </source>
</reference>
<organism evidence="3 4">
    <name type="scientific">Zopfia rhizophila CBS 207.26</name>
    <dbReference type="NCBI Taxonomy" id="1314779"/>
    <lineage>
        <taxon>Eukaryota</taxon>
        <taxon>Fungi</taxon>
        <taxon>Dikarya</taxon>
        <taxon>Ascomycota</taxon>
        <taxon>Pezizomycotina</taxon>
        <taxon>Dothideomycetes</taxon>
        <taxon>Dothideomycetes incertae sedis</taxon>
        <taxon>Zopfiaceae</taxon>
        <taxon>Zopfia</taxon>
    </lineage>
</organism>
<sequence length="517" mass="59079">MRLLRLEDDGGFSLEECFGGDIPRYAILSHTWGKDHEEVTFQDLMEGTGKNKAGYRKLRFCGEQAAKDGLEHFWVDTCCIDKSSSTELSEAINSMFRWYYNAAKCYAYLSDVSNGGFPENHRSFRESIWFTRGWTLQELIAPSEIFFYSKNWETIGTKSQLVRPLEYITGVDARVLRGADPGICSIASRMSWAAKRVTKRVEDRAYSLLGIFDVHMPLLYGEGERSFIRLQEEIMRTSDDQSLFAWSSGDSICQPYSGLLASSPAYFTDSGKYSSIGLLNESRPSEMTNKGLCVEFCLQSYGREPGLYYARLECECAQTDEQPAIILQHISELKYGSQYVRVMADVLDTFKPTFFFGSINGTVYVRQNLFPALQPSRFVHVQDDIDLFWIRGTTDFQFPEPIPPVQWNEQTGLFGMHQGHIGRMLVTHRARKNRTICLLFTFWQGKPVCLLEDSQKLASHPEADDISGFGTLSQYRLWTDFFPRSGVFATARVNQVQVNLRRFTVVTLCLKTITERT</sequence>
<dbReference type="OrthoDB" id="674604at2759"/>
<name>A0A6A6DPA1_9PEZI</name>
<evidence type="ECO:0000313" key="3">
    <source>
        <dbReference type="EMBL" id="KAF2181414.1"/>
    </source>
</evidence>
<dbReference type="Pfam" id="PF06985">
    <property type="entry name" value="HET"/>
    <property type="match status" value="1"/>
</dbReference>
<dbReference type="PANTHER" id="PTHR10622:SF10">
    <property type="entry name" value="HET DOMAIN-CONTAINING PROTEIN"/>
    <property type="match status" value="1"/>
</dbReference>
<evidence type="ECO:0000313" key="4">
    <source>
        <dbReference type="Proteomes" id="UP000800200"/>
    </source>
</evidence>
<dbReference type="Pfam" id="PF26640">
    <property type="entry name" value="DUF8212"/>
    <property type="match status" value="1"/>
</dbReference>
<feature type="domain" description="DUF8212" evidence="2">
    <location>
        <begin position="225"/>
        <end position="251"/>
    </location>
</feature>
<evidence type="ECO:0000259" key="1">
    <source>
        <dbReference type="Pfam" id="PF06985"/>
    </source>
</evidence>
<dbReference type="Proteomes" id="UP000800200">
    <property type="component" value="Unassembled WGS sequence"/>
</dbReference>
<dbReference type="EMBL" id="ML994653">
    <property type="protein sequence ID" value="KAF2181414.1"/>
    <property type="molecule type" value="Genomic_DNA"/>
</dbReference>
<dbReference type="InterPro" id="IPR058525">
    <property type="entry name" value="DUF8212"/>
</dbReference>
<protein>
    <submittedName>
        <fullName evidence="3">HET-domain-containing protein</fullName>
    </submittedName>
</protein>
<dbReference type="PANTHER" id="PTHR10622">
    <property type="entry name" value="HET DOMAIN-CONTAINING PROTEIN"/>
    <property type="match status" value="1"/>
</dbReference>
<dbReference type="AlphaFoldDB" id="A0A6A6DPA1"/>
<dbReference type="InterPro" id="IPR010730">
    <property type="entry name" value="HET"/>
</dbReference>
<feature type="domain" description="Heterokaryon incompatibility" evidence="1">
    <location>
        <begin position="25"/>
        <end position="113"/>
    </location>
</feature>
<evidence type="ECO:0000259" key="2">
    <source>
        <dbReference type="Pfam" id="PF26640"/>
    </source>
</evidence>
<keyword evidence="4" id="KW-1185">Reference proteome</keyword>